<dbReference type="SUPFAM" id="SSF50249">
    <property type="entry name" value="Nucleic acid-binding proteins"/>
    <property type="match status" value="1"/>
</dbReference>
<dbReference type="CDD" id="cd04317">
    <property type="entry name" value="EcAspRS_like_N"/>
    <property type="match status" value="1"/>
</dbReference>
<dbReference type="InterPro" id="IPR012340">
    <property type="entry name" value="NA-bd_OB-fold"/>
</dbReference>
<gene>
    <name evidence="7" type="primary">aspS</name>
    <name evidence="9" type="ORF">CVT63_00855</name>
</gene>
<dbReference type="EMBL" id="PHEX01000004">
    <property type="protein sequence ID" value="PKQ28850.1"/>
    <property type="molecule type" value="Genomic_DNA"/>
</dbReference>
<dbReference type="EC" id="6.1.1.23" evidence="7"/>
<dbReference type="GO" id="GO:0003676">
    <property type="term" value="F:nucleic acid binding"/>
    <property type="evidence" value="ECO:0007669"/>
    <property type="project" value="InterPro"/>
</dbReference>
<feature type="binding site" evidence="7">
    <location>
        <position position="240"/>
    </location>
    <ligand>
        <name>L-aspartate</name>
        <dbReference type="ChEBI" id="CHEBI:29991"/>
    </ligand>
</feature>
<feature type="region of interest" description="Aspartate" evidence="7">
    <location>
        <begin position="218"/>
        <end position="221"/>
    </location>
</feature>
<dbReference type="Pfam" id="PF02938">
    <property type="entry name" value="GAD"/>
    <property type="match status" value="1"/>
</dbReference>
<dbReference type="InterPro" id="IPR047089">
    <property type="entry name" value="Asp-tRNA-ligase_1_N"/>
</dbReference>
<feature type="binding site" evidence="7">
    <location>
        <begin position="552"/>
        <end position="555"/>
    </location>
    <ligand>
        <name>ATP</name>
        <dbReference type="ChEBI" id="CHEBI:30616"/>
    </ligand>
</feature>
<dbReference type="InterPro" id="IPR045864">
    <property type="entry name" value="aa-tRNA-synth_II/BPL/LPL"/>
</dbReference>
<accession>A0A2N3G809</accession>
<dbReference type="PANTHER" id="PTHR22594:SF5">
    <property type="entry name" value="ASPARTATE--TRNA LIGASE, MITOCHONDRIAL"/>
    <property type="match status" value="1"/>
</dbReference>
<evidence type="ECO:0000313" key="10">
    <source>
        <dbReference type="Proteomes" id="UP000233654"/>
    </source>
</evidence>
<dbReference type="SUPFAM" id="SSF55681">
    <property type="entry name" value="Class II aaRS and biotin synthetases"/>
    <property type="match status" value="1"/>
</dbReference>
<keyword evidence="7" id="KW-0963">Cytoplasm</keyword>
<feature type="binding site" evidence="7">
    <location>
        <position position="249"/>
    </location>
    <ligand>
        <name>ATP</name>
        <dbReference type="ChEBI" id="CHEBI:30616"/>
    </ligand>
</feature>
<dbReference type="Gene3D" id="2.40.50.140">
    <property type="entry name" value="Nucleic acid-binding proteins"/>
    <property type="match status" value="1"/>
</dbReference>
<dbReference type="Pfam" id="PF00152">
    <property type="entry name" value="tRNA-synt_2"/>
    <property type="match status" value="1"/>
</dbReference>
<dbReference type="CDD" id="cd00777">
    <property type="entry name" value="AspRS_core"/>
    <property type="match status" value="1"/>
</dbReference>
<evidence type="ECO:0000256" key="3">
    <source>
        <dbReference type="ARBA" id="ARBA00022741"/>
    </source>
</evidence>
<dbReference type="InterPro" id="IPR029351">
    <property type="entry name" value="GAD_dom"/>
</dbReference>
<keyword evidence="3 7" id="KW-0547">Nucleotide-binding</keyword>
<evidence type="ECO:0000259" key="8">
    <source>
        <dbReference type="PROSITE" id="PS50862"/>
    </source>
</evidence>
<dbReference type="InterPro" id="IPR004524">
    <property type="entry name" value="Asp-tRNA-ligase_1"/>
</dbReference>
<dbReference type="GO" id="GO:0005737">
    <property type="term" value="C:cytoplasm"/>
    <property type="evidence" value="ECO:0007669"/>
    <property type="project" value="UniProtKB-SubCell"/>
</dbReference>
<dbReference type="InterPro" id="IPR002312">
    <property type="entry name" value="Asp/Asn-tRNA-synth_IIb"/>
</dbReference>
<comment type="caution">
    <text evidence="9">The sequence shown here is derived from an EMBL/GenBank/DDBJ whole genome shotgun (WGS) entry which is preliminary data.</text>
</comment>
<comment type="subcellular location">
    <subcellularLocation>
        <location evidence="7">Cytoplasm</location>
    </subcellularLocation>
</comment>
<dbReference type="GO" id="GO:0006422">
    <property type="term" value="P:aspartyl-tRNA aminoacylation"/>
    <property type="evidence" value="ECO:0007669"/>
    <property type="project" value="UniProtKB-UniRule"/>
</dbReference>
<reference evidence="9 10" key="1">
    <citation type="journal article" date="2017" name="ISME J.">
        <title>Potential for microbial H2 and metal transformations associated with novel bacteria and archaea in deep terrestrial subsurface sediments.</title>
        <authorList>
            <person name="Hernsdorf A.W."/>
            <person name="Amano Y."/>
            <person name="Miyakawa K."/>
            <person name="Ise K."/>
            <person name="Suzuki Y."/>
            <person name="Anantharaman K."/>
            <person name="Probst A."/>
            <person name="Burstein D."/>
            <person name="Thomas B.C."/>
            <person name="Banfield J.F."/>
        </authorList>
    </citation>
    <scope>NUCLEOTIDE SEQUENCE [LARGE SCALE GENOMIC DNA]</scope>
    <source>
        <strain evidence="9">HGW-Actinobacteria-3</strain>
    </source>
</reference>
<dbReference type="HAMAP" id="MF_00044">
    <property type="entry name" value="Asp_tRNA_synth_type1"/>
    <property type="match status" value="1"/>
</dbReference>
<feature type="binding site" evidence="7">
    <location>
        <position position="500"/>
    </location>
    <ligand>
        <name>ATP</name>
        <dbReference type="ChEBI" id="CHEBI:30616"/>
    </ligand>
</feature>
<keyword evidence="5 7" id="KW-0648">Protein biosynthesis</keyword>
<dbReference type="Proteomes" id="UP000233654">
    <property type="component" value="Unassembled WGS sequence"/>
</dbReference>
<comment type="catalytic activity">
    <reaction evidence="7">
        <text>tRNA(Asx) + L-aspartate + ATP = L-aspartyl-tRNA(Asx) + AMP + diphosphate</text>
        <dbReference type="Rhea" id="RHEA:18349"/>
        <dbReference type="Rhea" id="RHEA-COMP:9710"/>
        <dbReference type="Rhea" id="RHEA-COMP:9711"/>
        <dbReference type="ChEBI" id="CHEBI:29991"/>
        <dbReference type="ChEBI" id="CHEBI:30616"/>
        <dbReference type="ChEBI" id="CHEBI:33019"/>
        <dbReference type="ChEBI" id="CHEBI:78442"/>
        <dbReference type="ChEBI" id="CHEBI:78516"/>
        <dbReference type="ChEBI" id="CHEBI:456215"/>
        <dbReference type="EC" id="6.1.1.23"/>
    </reaction>
</comment>
<dbReference type="PANTHER" id="PTHR22594">
    <property type="entry name" value="ASPARTYL/LYSYL-TRNA SYNTHETASE"/>
    <property type="match status" value="1"/>
</dbReference>
<feature type="binding site" evidence="7">
    <location>
        <position position="466"/>
    </location>
    <ligand>
        <name>L-aspartate</name>
        <dbReference type="ChEBI" id="CHEBI:29991"/>
    </ligand>
</feature>
<dbReference type="NCBIfam" id="NF001750">
    <property type="entry name" value="PRK00476.1"/>
    <property type="match status" value="1"/>
</dbReference>
<protein>
    <recommendedName>
        <fullName evidence="7">Aspartate--tRNA(Asp/Asn) ligase</fullName>
        <ecNumber evidence="7">6.1.1.23</ecNumber>
    </recommendedName>
    <alternativeName>
        <fullName evidence="7">Aspartyl-tRNA synthetase</fullName>
        <shortName evidence="7">AspRS</shortName>
    </alternativeName>
    <alternativeName>
        <fullName evidence="7">Non-discriminating aspartyl-tRNA synthetase</fullName>
        <shortName evidence="7">ND-AspRS</shortName>
    </alternativeName>
</protein>
<evidence type="ECO:0000313" key="9">
    <source>
        <dbReference type="EMBL" id="PKQ28850.1"/>
    </source>
</evidence>
<dbReference type="InterPro" id="IPR004115">
    <property type="entry name" value="GAD-like_sf"/>
</dbReference>
<organism evidence="9 10">
    <name type="scientific">Candidatus Anoxymicrobium japonicum</name>
    <dbReference type="NCBI Taxonomy" id="2013648"/>
    <lineage>
        <taxon>Bacteria</taxon>
        <taxon>Bacillati</taxon>
        <taxon>Actinomycetota</taxon>
        <taxon>Candidatus Geothermincolia</taxon>
        <taxon>Candidatus Geothermincolales</taxon>
        <taxon>Candidatus Anoxymicrobiaceae</taxon>
        <taxon>Candidatus Anoxymicrobium</taxon>
    </lineage>
</organism>
<name>A0A2N3G809_9ACTN</name>
<comment type="function">
    <text evidence="7">Aspartyl-tRNA synthetase with relaxed tRNA specificity since it is able to aspartylate not only its cognate tRNA(Asp) but also tRNA(Asn). Reaction proceeds in two steps: L-aspartate is first activated by ATP to form Asp-AMP and then transferred to the acceptor end of tRNA(Asp/Asn).</text>
</comment>
<dbReference type="InterPro" id="IPR004364">
    <property type="entry name" value="Aa-tRNA-synt_II"/>
</dbReference>
<comment type="subunit">
    <text evidence="7">Homodimer.</text>
</comment>
<keyword evidence="2 7" id="KW-0436">Ligase</keyword>
<feature type="binding site" evidence="7">
    <location>
        <position position="194"/>
    </location>
    <ligand>
        <name>L-aspartate</name>
        <dbReference type="ChEBI" id="CHEBI:29991"/>
    </ligand>
</feature>
<sequence length="601" mass="66967">MTDTQRSNTQRSDTQVSFRLKRDVLCGDVDLSWEGKDVTVNGWVARRRDHGGLIFIDLRDTNGVVQVVFNPAVSAECHAIAGDVRPEYVLAVRGAVSRRPAGTENTELSTGAIEVLARDVEVLNTSQTPPFEIRDDINVDEKVRLEYRFLDLRRFDAQRAIKLKHRIVRATRDYLDSQRFIEIETPQLCKSTPEGARDYLVPSRVQPGRFYALPQSPQLFKQLLMIAGFDRYYQIARCFRDEDLRADRQPEFTQVDMEMSFVDEDDVINAVDELLAGVFEAATGAAIETPIARMPYDEAIESYGTDRPDLRYGLRMSTLNDVFRGTSFKVFSSAIESGGVVRGMRVEGGGKMSRSQLDNWNERARELGAGGLAWFIVEDDGLRSPVAKFLSQDEKDGLSSVMKLIPGDAAFLLAGDRGACNDIMHHLRGGVADAMGLCGAEFKLVWIVDFPLLEYDSVEKRYKSLHHPFTSPTAGSISTLDTDPLSVRARAYDIVINGMEIGGGSIRIHRHEVQERMFRVLGITPDEYEAKFGFLLSALRYGAPPHGGIALGLDRLVMLLAGKDSIRDVIAFPKTQSASDLMTGAPDEVSPEQFRDLGLKL</sequence>
<evidence type="ECO:0000256" key="1">
    <source>
        <dbReference type="ARBA" id="ARBA00006303"/>
    </source>
</evidence>
<keyword evidence="4 7" id="KW-0067">ATP-binding</keyword>
<evidence type="ECO:0000256" key="5">
    <source>
        <dbReference type="ARBA" id="ARBA00022917"/>
    </source>
</evidence>
<proteinExistence type="inferred from homology"/>
<dbReference type="PRINTS" id="PR01042">
    <property type="entry name" value="TRNASYNTHASP"/>
</dbReference>
<feature type="site" description="Important for tRNA non-discrimination" evidence="7">
    <location>
        <position position="102"/>
    </location>
</feature>
<dbReference type="GO" id="GO:0050560">
    <property type="term" value="F:aspartate-tRNA(Asn) ligase activity"/>
    <property type="evidence" value="ECO:0007669"/>
    <property type="project" value="UniProtKB-EC"/>
</dbReference>
<dbReference type="PROSITE" id="PS50862">
    <property type="entry name" value="AA_TRNA_LIGASE_II"/>
    <property type="match status" value="1"/>
</dbReference>
<dbReference type="Pfam" id="PF01336">
    <property type="entry name" value="tRNA_anti-codon"/>
    <property type="match status" value="1"/>
</dbReference>
<dbReference type="GO" id="GO:0004815">
    <property type="term" value="F:aspartate-tRNA ligase activity"/>
    <property type="evidence" value="ECO:0007669"/>
    <property type="project" value="UniProtKB-UniRule"/>
</dbReference>
<dbReference type="InterPro" id="IPR006195">
    <property type="entry name" value="aa-tRNA-synth_II"/>
</dbReference>
<dbReference type="Gene3D" id="3.30.1360.30">
    <property type="entry name" value="GAD-like domain"/>
    <property type="match status" value="1"/>
</dbReference>
<feature type="site" description="Important for tRNA non-discrimination" evidence="7">
    <location>
        <position position="50"/>
    </location>
</feature>
<feature type="domain" description="Aminoacyl-transfer RNA synthetases class-II family profile" evidence="8">
    <location>
        <begin position="161"/>
        <end position="586"/>
    </location>
</feature>
<feature type="binding site" evidence="7">
    <location>
        <position position="507"/>
    </location>
    <ligand>
        <name>L-aspartate</name>
        <dbReference type="ChEBI" id="CHEBI:29991"/>
    </ligand>
</feature>
<dbReference type="GO" id="GO:0005524">
    <property type="term" value="F:ATP binding"/>
    <property type="evidence" value="ECO:0007669"/>
    <property type="project" value="UniProtKB-UniRule"/>
</dbReference>
<evidence type="ECO:0000256" key="7">
    <source>
        <dbReference type="HAMAP-Rule" id="MF_00044"/>
    </source>
</evidence>
<keyword evidence="6 7" id="KW-0030">Aminoacyl-tRNA synthetase</keyword>
<dbReference type="InterPro" id="IPR047090">
    <property type="entry name" value="AspRS_core"/>
</dbReference>
<dbReference type="InterPro" id="IPR004365">
    <property type="entry name" value="NA-bd_OB_tRNA"/>
</dbReference>
<comment type="similarity">
    <text evidence="1 7">Belongs to the class-II aminoacyl-tRNA synthetase family. Type 1 subfamily.</text>
</comment>
<evidence type="ECO:0000256" key="6">
    <source>
        <dbReference type="ARBA" id="ARBA00023146"/>
    </source>
</evidence>
<feature type="binding site" evidence="7">
    <location>
        <begin position="240"/>
        <end position="242"/>
    </location>
    <ligand>
        <name>ATP</name>
        <dbReference type="ChEBI" id="CHEBI:30616"/>
    </ligand>
</feature>
<evidence type="ECO:0000256" key="2">
    <source>
        <dbReference type="ARBA" id="ARBA00022598"/>
    </source>
</evidence>
<dbReference type="AlphaFoldDB" id="A0A2N3G809"/>
<evidence type="ECO:0000256" key="4">
    <source>
        <dbReference type="ARBA" id="ARBA00022840"/>
    </source>
</evidence>
<dbReference type="NCBIfam" id="TIGR00459">
    <property type="entry name" value="aspS_bact"/>
    <property type="match status" value="1"/>
</dbReference>
<dbReference type="SUPFAM" id="SSF55261">
    <property type="entry name" value="GAD domain-like"/>
    <property type="match status" value="1"/>
</dbReference>
<dbReference type="Gene3D" id="3.30.930.10">
    <property type="entry name" value="Bira Bifunctional Protein, Domain 2"/>
    <property type="match status" value="1"/>
</dbReference>